<dbReference type="AlphaFoldDB" id="A0A167W4D8"/>
<dbReference type="EMBL" id="KV417824">
    <property type="protein sequence ID" value="KZP05683.1"/>
    <property type="molecule type" value="Genomic_DNA"/>
</dbReference>
<sequence length="153" mass="16369">MSWRECSCVGASTSALGCMSHCDPAGRAASSVCFRSWSIGSRYAVIFPEPVSDARRTYRYGSWLSFRVKRYLRDDACMGVGFAFGGMAHVSSPGRSGGDANSVGSSPDTSVSVVASLNSLPSGSLARELARSLSCLDRLLMCARRPRSQVVRL</sequence>
<keyword evidence="2" id="KW-1185">Reference proteome</keyword>
<dbReference type="Proteomes" id="UP000076532">
    <property type="component" value="Unassembled WGS sequence"/>
</dbReference>
<accession>A0A167W4D8</accession>
<evidence type="ECO:0000313" key="2">
    <source>
        <dbReference type="Proteomes" id="UP000076532"/>
    </source>
</evidence>
<proteinExistence type="predicted"/>
<gene>
    <name evidence="1" type="ORF">FIBSPDRAFT_1053960</name>
</gene>
<organism evidence="1 2">
    <name type="scientific">Athelia psychrophila</name>
    <dbReference type="NCBI Taxonomy" id="1759441"/>
    <lineage>
        <taxon>Eukaryota</taxon>
        <taxon>Fungi</taxon>
        <taxon>Dikarya</taxon>
        <taxon>Basidiomycota</taxon>
        <taxon>Agaricomycotina</taxon>
        <taxon>Agaricomycetes</taxon>
        <taxon>Agaricomycetidae</taxon>
        <taxon>Atheliales</taxon>
        <taxon>Atheliaceae</taxon>
        <taxon>Athelia</taxon>
    </lineage>
</organism>
<protein>
    <submittedName>
        <fullName evidence="1">Uncharacterized protein</fullName>
    </submittedName>
</protein>
<reference evidence="1 2" key="1">
    <citation type="journal article" date="2016" name="Mol. Biol. Evol.">
        <title>Comparative Genomics of Early-Diverging Mushroom-Forming Fungi Provides Insights into the Origins of Lignocellulose Decay Capabilities.</title>
        <authorList>
            <person name="Nagy L.G."/>
            <person name="Riley R."/>
            <person name="Tritt A."/>
            <person name="Adam C."/>
            <person name="Daum C."/>
            <person name="Floudas D."/>
            <person name="Sun H."/>
            <person name="Yadav J.S."/>
            <person name="Pangilinan J."/>
            <person name="Larsson K.H."/>
            <person name="Matsuura K."/>
            <person name="Barry K."/>
            <person name="Labutti K."/>
            <person name="Kuo R."/>
            <person name="Ohm R.A."/>
            <person name="Bhattacharya S.S."/>
            <person name="Shirouzu T."/>
            <person name="Yoshinaga Y."/>
            <person name="Martin F.M."/>
            <person name="Grigoriev I.V."/>
            <person name="Hibbett D.S."/>
        </authorList>
    </citation>
    <scope>NUCLEOTIDE SEQUENCE [LARGE SCALE GENOMIC DNA]</scope>
    <source>
        <strain evidence="1 2">CBS 109695</strain>
    </source>
</reference>
<dbReference type="PROSITE" id="PS51257">
    <property type="entry name" value="PROKAR_LIPOPROTEIN"/>
    <property type="match status" value="1"/>
</dbReference>
<name>A0A167W4D8_9AGAM</name>
<evidence type="ECO:0000313" key="1">
    <source>
        <dbReference type="EMBL" id="KZP05683.1"/>
    </source>
</evidence>